<evidence type="ECO:0000313" key="2">
    <source>
        <dbReference type="EMBL" id="CAH2223280.1"/>
    </source>
</evidence>
<reference evidence="2" key="1">
    <citation type="submission" date="2022-03" db="EMBL/GenBank/DDBJ databases">
        <authorList>
            <person name="Alioto T."/>
            <person name="Alioto T."/>
            <person name="Gomez Garrido J."/>
        </authorList>
    </citation>
    <scope>NUCLEOTIDE SEQUENCE</scope>
</reference>
<feature type="compositionally biased region" description="Basic residues" evidence="1">
    <location>
        <begin position="48"/>
        <end position="81"/>
    </location>
</feature>
<organism evidence="2 3">
    <name type="scientific">Pelobates cultripes</name>
    <name type="common">Western spadefoot toad</name>
    <dbReference type="NCBI Taxonomy" id="61616"/>
    <lineage>
        <taxon>Eukaryota</taxon>
        <taxon>Metazoa</taxon>
        <taxon>Chordata</taxon>
        <taxon>Craniata</taxon>
        <taxon>Vertebrata</taxon>
        <taxon>Euteleostomi</taxon>
        <taxon>Amphibia</taxon>
        <taxon>Batrachia</taxon>
        <taxon>Anura</taxon>
        <taxon>Pelobatoidea</taxon>
        <taxon>Pelobatidae</taxon>
        <taxon>Pelobates</taxon>
    </lineage>
</organism>
<feature type="region of interest" description="Disordered" evidence="1">
    <location>
        <begin position="36"/>
        <end position="82"/>
    </location>
</feature>
<accession>A0AAD1R3P0</accession>
<dbReference type="EMBL" id="OW240912">
    <property type="protein sequence ID" value="CAH2223280.1"/>
    <property type="molecule type" value="Genomic_DNA"/>
</dbReference>
<dbReference type="Proteomes" id="UP001295444">
    <property type="component" value="Chromosome 01"/>
</dbReference>
<name>A0AAD1R3P0_PELCU</name>
<evidence type="ECO:0000256" key="1">
    <source>
        <dbReference type="SAM" id="MobiDB-lite"/>
    </source>
</evidence>
<keyword evidence="3" id="KW-1185">Reference proteome</keyword>
<proteinExistence type="predicted"/>
<dbReference type="AlphaFoldDB" id="A0AAD1R3P0"/>
<sequence>MPHGSQHLTVLEDILVRLDNRFLEFWRLESMMSVPAAVQPTAPSQQSPKRKPAAPPRRKHPSQRLCKRQAQLKRRTSRRLPTRMLNATRKITQRSALPKTRQTTTVLQHYHQAHTGHTLQKLTGRPVHHLPRRGID</sequence>
<evidence type="ECO:0000313" key="3">
    <source>
        <dbReference type="Proteomes" id="UP001295444"/>
    </source>
</evidence>
<protein>
    <submittedName>
        <fullName evidence="2">Uncharacterized protein</fullName>
    </submittedName>
</protein>
<gene>
    <name evidence="2" type="ORF">PECUL_23A037938</name>
</gene>